<keyword evidence="2 7" id="KW-0255">Endonuclease</keyword>
<dbReference type="GO" id="GO:0016787">
    <property type="term" value="F:hydrolase activity"/>
    <property type="evidence" value="ECO:0007669"/>
    <property type="project" value="UniProtKB-KW"/>
</dbReference>
<dbReference type="InterPro" id="IPR004603">
    <property type="entry name" value="DNA_mismatch_endonuc_vsr"/>
</dbReference>
<evidence type="ECO:0000256" key="4">
    <source>
        <dbReference type="ARBA" id="ARBA00022801"/>
    </source>
</evidence>
<dbReference type="Pfam" id="PF03852">
    <property type="entry name" value="Vsr"/>
    <property type="match status" value="1"/>
</dbReference>
<evidence type="ECO:0000256" key="5">
    <source>
        <dbReference type="ARBA" id="ARBA00023204"/>
    </source>
</evidence>
<accession>A0A6N8JP70</accession>
<dbReference type="Gene3D" id="3.40.960.10">
    <property type="entry name" value="VSR Endonuclease"/>
    <property type="match status" value="1"/>
</dbReference>
<evidence type="ECO:0000313" key="8">
    <source>
        <dbReference type="Proteomes" id="UP000463388"/>
    </source>
</evidence>
<dbReference type="SUPFAM" id="SSF52980">
    <property type="entry name" value="Restriction endonuclease-like"/>
    <property type="match status" value="1"/>
</dbReference>
<gene>
    <name evidence="7" type="primary">vsr</name>
    <name evidence="7" type="ORF">GKZ27_07935</name>
</gene>
<evidence type="ECO:0000313" key="7">
    <source>
        <dbReference type="EMBL" id="MVX61382.1"/>
    </source>
</evidence>
<keyword evidence="5" id="KW-0234">DNA repair</keyword>
<dbReference type="GO" id="GO:0004519">
    <property type="term" value="F:endonuclease activity"/>
    <property type="evidence" value="ECO:0007669"/>
    <property type="project" value="UniProtKB-KW"/>
</dbReference>
<sequence>MSVGTIPQAVARGKGIMARMEPTMTISPEKGRYDFGVVSLATRKSMQGNKRRDTKPEIKVRQMLRAMGFTGYRCDWKKAPGRPDVAFVGRKKAIFVMGCFWHRCPACNLSVPKKNIEYWEEKFARNRERDERNLAALAEQGWDVLVLWEHQLKKKELPATQRLLYEFVRREGDLPYDEAFPEEAEGTAAAR</sequence>
<comment type="caution">
    <text evidence="7">The sequence shown here is derived from an EMBL/GenBank/DDBJ whole genome shotgun (WGS) entry which is preliminary data.</text>
</comment>
<reference evidence="7 8" key="1">
    <citation type="submission" date="2019-12" db="EMBL/GenBank/DDBJ databases">
        <title>Microbes associate with the intestines of laboratory mice.</title>
        <authorList>
            <person name="Navarre W."/>
            <person name="Wong E."/>
        </authorList>
    </citation>
    <scope>NUCLEOTIDE SEQUENCE [LARGE SCALE GENOMIC DNA]</scope>
    <source>
        <strain evidence="7 8">NM66_B29</strain>
    </source>
</reference>
<dbReference type="InterPro" id="IPR011335">
    <property type="entry name" value="Restrct_endonuc-II-like"/>
</dbReference>
<keyword evidence="3" id="KW-0227">DNA damage</keyword>
<protein>
    <submittedName>
        <fullName evidence="7">DNA mismatch endonuclease Vsr</fullName>
    </submittedName>
</protein>
<dbReference type="CDD" id="cd00221">
    <property type="entry name" value="Vsr"/>
    <property type="match status" value="1"/>
</dbReference>
<dbReference type="NCBIfam" id="TIGR00632">
    <property type="entry name" value="vsr"/>
    <property type="match status" value="1"/>
</dbReference>
<dbReference type="OrthoDB" id="9801520at2"/>
<evidence type="ECO:0000256" key="1">
    <source>
        <dbReference type="ARBA" id="ARBA00022722"/>
    </source>
</evidence>
<organism evidence="7 8">
    <name type="scientific">Adlercreutzia mucosicola</name>
    <dbReference type="NCBI Taxonomy" id="580026"/>
    <lineage>
        <taxon>Bacteria</taxon>
        <taxon>Bacillati</taxon>
        <taxon>Actinomycetota</taxon>
        <taxon>Coriobacteriia</taxon>
        <taxon>Eggerthellales</taxon>
        <taxon>Eggerthellaceae</taxon>
        <taxon>Adlercreutzia</taxon>
    </lineage>
</organism>
<dbReference type="AlphaFoldDB" id="A0A6N8JP70"/>
<evidence type="ECO:0000256" key="6">
    <source>
        <dbReference type="ARBA" id="ARBA00029466"/>
    </source>
</evidence>
<comment type="similarity">
    <text evidence="6">Belongs to the Vsr family.</text>
</comment>
<keyword evidence="4" id="KW-0378">Hydrolase</keyword>
<dbReference type="EMBL" id="WSRR01000019">
    <property type="protein sequence ID" value="MVX61382.1"/>
    <property type="molecule type" value="Genomic_DNA"/>
</dbReference>
<dbReference type="Proteomes" id="UP000463388">
    <property type="component" value="Unassembled WGS sequence"/>
</dbReference>
<evidence type="ECO:0000256" key="3">
    <source>
        <dbReference type="ARBA" id="ARBA00022763"/>
    </source>
</evidence>
<evidence type="ECO:0000256" key="2">
    <source>
        <dbReference type="ARBA" id="ARBA00022759"/>
    </source>
</evidence>
<name>A0A6N8JP70_9ACTN</name>
<keyword evidence="8" id="KW-1185">Reference proteome</keyword>
<keyword evidence="1" id="KW-0540">Nuclease</keyword>
<proteinExistence type="inferred from homology"/>
<dbReference type="GO" id="GO:0006298">
    <property type="term" value="P:mismatch repair"/>
    <property type="evidence" value="ECO:0007669"/>
    <property type="project" value="InterPro"/>
</dbReference>